<dbReference type="KEGG" id="vpo:Kpol_1066p28"/>
<evidence type="ECO:0000313" key="4">
    <source>
        <dbReference type="Proteomes" id="UP000000267"/>
    </source>
</evidence>
<dbReference type="InterPro" id="IPR024650">
    <property type="entry name" value="Peptidase_A2B"/>
</dbReference>
<keyword evidence="4" id="KW-1185">Reference proteome</keyword>
<feature type="region of interest" description="Disordered" evidence="1">
    <location>
        <begin position="25"/>
        <end position="78"/>
    </location>
</feature>
<evidence type="ECO:0000259" key="2">
    <source>
        <dbReference type="Pfam" id="PF12384"/>
    </source>
</evidence>
<reference evidence="3 4" key="1">
    <citation type="journal article" date="2007" name="Proc. Natl. Acad. Sci. U.S.A.">
        <title>Independent sorting-out of thousands of duplicated gene pairs in two yeast species descended from a whole-genome duplication.</title>
        <authorList>
            <person name="Scannell D.R."/>
            <person name="Frank A.C."/>
            <person name="Conant G.C."/>
            <person name="Byrne K.P."/>
            <person name="Woolfit M."/>
            <person name="Wolfe K.H."/>
        </authorList>
    </citation>
    <scope>NUCLEOTIDE SEQUENCE [LARGE SCALE GENOMIC DNA]</scope>
    <source>
        <strain evidence="4">ATCC 22028 / DSM 70294 / BCRC 21397 / CBS 2163 / NBRC 10782 / NRRL Y-8283 / UCD 57-17</strain>
    </source>
</reference>
<dbReference type="GeneID" id="5544614"/>
<proteinExistence type="predicted"/>
<dbReference type="InParanoid" id="A7TMP9"/>
<organism evidence="4">
    <name type="scientific">Vanderwaltozyma polyspora (strain ATCC 22028 / DSM 70294 / BCRC 21397 / CBS 2163 / NBRC 10782 / NRRL Y-8283 / UCD 57-17)</name>
    <name type="common">Kluyveromyces polysporus</name>
    <dbReference type="NCBI Taxonomy" id="436907"/>
    <lineage>
        <taxon>Eukaryota</taxon>
        <taxon>Fungi</taxon>
        <taxon>Dikarya</taxon>
        <taxon>Ascomycota</taxon>
        <taxon>Saccharomycotina</taxon>
        <taxon>Saccharomycetes</taxon>
        <taxon>Saccharomycetales</taxon>
        <taxon>Saccharomycetaceae</taxon>
        <taxon>Vanderwaltozyma</taxon>
    </lineage>
</organism>
<dbReference type="EMBL" id="DS480424">
    <property type="protein sequence ID" value="EDO16463.1"/>
    <property type="molecule type" value="Genomic_DNA"/>
</dbReference>
<feature type="compositionally biased region" description="Basic and acidic residues" evidence="1">
    <location>
        <begin position="37"/>
        <end position="48"/>
    </location>
</feature>
<dbReference type="Pfam" id="PF12384">
    <property type="entry name" value="Peptidase_A2B"/>
    <property type="match status" value="1"/>
</dbReference>
<dbReference type="AlphaFoldDB" id="A7TMP9"/>
<accession>A7TMP9</accession>
<dbReference type="PhylomeDB" id="A7TMP9"/>
<feature type="domain" description="Peptidase A2B Ty3 transposon peptidase" evidence="2">
    <location>
        <begin position="89"/>
        <end position="202"/>
    </location>
</feature>
<evidence type="ECO:0000313" key="3">
    <source>
        <dbReference type="EMBL" id="EDO16463.1"/>
    </source>
</evidence>
<name>A7TMP9_VANPO</name>
<evidence type="ECO:0000256" key="1">
    <source>
        <dbReference type="SAM" id="MobiDB-lite"/>
    </source>
</evidence>
<gene>
    <name evidence="3" type="ORF">Kpol_1066p28</name>
</gene>
<dbReference type="Proteomes" id="UP000000267">
    <property type="component" value="Unassembled WGS sequence"/>
</dbReference>
<dbReference type="RefSeq" id="XP_001644321.1">
    <property type="nucleotide sequence ID" value="XM_001644271.1"/>
</dbReference>
<feature type="compositionally biased region" description="Basic and acidic residues" evidence="1">
    <location>
        <begin position="59"/>
        <end position="77"/>
    </location>
</feature>
<sequence>MPKSASLKLLRPRPRSMRVLAISEVYSQDSGLGGNPESRDTVGGEVNKRRTGGPQGSDQRGHEEFASQTLSEREQRRNIPSKESCELLCPIVVEVTSPEVGDVAKVQLNIKGDKVETLFDSVSPTSFSDTELADRLGLARCRAPVLKFRGVISGDTARSQEATEIDIEIDGNNHRIPVYVTSALDKELILGFPILRKISTVLESYE</sequence>
<dbReference type="CDD" id="cd00303">
    <property type="entry name" value="retropepsin_like"/>
    <property type="match status" value="1"/>
</dbReference>
<dbReference type="InterPro" id="IPR021109">
    <property type="entry name" value="Peptidase_aspartic_dom_sf"/>
</dbReference>
<protein>
    <submittedName>
        <fullName evidence="3">Tkp3 protein</fullName>
    </submittedName>
</protein>
<dbReference type="HOGENOM" id="CLU_1332814_0_0_1"/>
<dbReference type="eggNOG" id="KOG0017">
    <property type="taxonomic scope" value="Eukaryota"/>
</dbReference>
<dbReference type="Gene3D" id="2.40.70.10">
    <property type="entry name" value="Acid Proteases"/>
    <property type="match status" value="1"/>
</dbReference>